<name>A0A7R9FWT3_TIMSH</name>
<gene>
    <name evidence="7" type="ORF">TSIB3V08_LOCUS1676</name>
</gene>
<proteinExistence type="predicted"/>
<dbReference type="InterPro" id="IPR013087">
    <property type="entry name" value="Znf_C2H2_type"/>
</dbReference>
<evidence type="ECO:0000313" key="7">
    <source>
        <dbReference type="EMBL" id="CAD7257412.1"/>
    </source>
</evidence>
<protein>
    <recommendedName>
        <fullName evidence="6">C2H2-type domain-containing protein</fullName>
    </recommendedName>
</protein>
<evidence type="ECO:0000256" key="1">
    <source>
        <dbReference type="ARBA" id="ARBA00022723"/>
    </source>
</evidence>
<dbReference type="PANTHER" id="PTHR46105:SF28">
    <property type="entry name" value="ZINC FINGER PROTEIN 37-LIKE"/>
    <property type="match status" value="1"/>
</dbReference>
<dbReference type="GO" id="GO:0000978">
    <property type="term" value="F:RNA polymerase II cis-regulatory region sequence-specific DNA binding"/>
    <property type="evidence" value="ECO:0007669"/>
    <property type="project" value="TreeGrafter"/>
</dbReference>
<dbReference type="PROSITE" id="PS50157">
    <property type="entry name" value="ZINC_FINGER_C2H2_2"/>
    <property type="match status" value="2"/>
</dbReference>
<dbReference type="Pfam" id="PF00096">
    <property type="entry name" value="zf-C2H2"/>
    <property type="match status" value="2"/>
</dbReference>
<keyword evidence="2" id="KW-0677">Repeat</keyword>
<keyword evidence="3 5" id="KW-0863">Zinc-finger</keyword>
<dbReference type="AlphaFoldDB" id="A0A7R9FWT3"/>
<feature type="domain" description="C2H2-type" evidence="6">
    <location>
        <begin position="54"/>
        <end position="81"/>
    </location>
</feature>
<dbReference type="PROSITE" id="PS00028">
    <property type="entry name" value="ZINC_FINGER_C2H2_1"/>
    <property type="match status" value="1"/>
</dbReference>
<evidence type="ECO:0000259" key="6">
    <source>
        <dbReference type="PROSITE" id="PS50157"/>
    </source>
</evidence>
<organism evidence="7">
    <name type="scientific">Timema shepardi</name>
    <name type="common">Walking stick</name>
    <dbReference type="NCBI Taxonomy" id="629360"/>
    <lineage>
        <taxon>Eukaryota</taxon>
        <taxon>Metazoa</taxon>
        <taxon>Ecdysozoa</taxon>
        <taxon>Arthropoda</taxon>
        <taxon>Hexapoda</taxon>
        <taxon>Insecta</taxon>
        <taxon>Pterygota</taxon>
        <taxon>Neoptera</taxon>
        <taxon>Polyneoptera</taxon>
        <taxon>Phasmatodea</taxon>
        <taxon>Timematodea</taxon>
        <taxon>Timematoidea</taxon>
        <taxon>Timematidae</taxon>
        <taxon>Timema</taxon>
    </lineage>
</organism>
<dbReference type="GO" id="GO:0008270">
    <property type="term" value="F:zinc ion binding"/>
    <property type="evidence" value="ECO:0007669"/>
    <property type="project" value="UniProtKB-KW"/>
</dbReference>
<dbReference type="InterPro" id="IPR036236">
    <property type="entry name" value="Znf_C2H2_sf"/>
</dbReference>
<evidence type="ECO:0000256" key="2">
    <source>
        <dbReference type="ARBA" id="ARBA00022737"/>
    </source>
</evidence>
<dbReference type="SMART" id="SM00355">
    <property type="entry name" value="ZnF_C2H2"/>
    <property type="match status" value="2"/>
</dbReference>
<dbReference type="FunFam" id="3.30.160.60:FF:000100">
    <property type="entry name" value="Zinc finger 45-like"/>
    <property type="match status" value="1"/>
</dbReference>
<keyword evidence="4" id="KW-0862">Zinc</keyword>
<dbReference type="Gene3D" id="3.30.160.60">
    <property type="entry name" value="Classic Zinc Finger"/>
    <property type="match status" value="1"/>
</dbReference>
<dbReference type="PANTHER" id="PTHR46105">
    <property type="entry name" value="AGAP004733-PA"/>
    <property type="match status" value="1"/>
</dbReference>
<feature type="domain" description="C2H2-type" evidence="6">
    <location>
        <begin position="83"/>
        <end position="110"/>
    </location>
</feature>
<keyword evidence="1" id="KW-0479">Metal-binding</keyword>
<dbReference type="SUPFAM" id="SSF57667">
    <property type="entry name" value="beta-beta-alpha zinc fingers"/>
    <property type="match status" value="1"/>
</dbReference>
<accession>A0A7R9FWT3</accession>
<evidence type="ECO:0000256" key="4">
    <source>
        <dbReference type="ARBA" id="ARBA00022833"/>
    </source>
</evidence>
<reference evidence="7" key="1">
    <citation type="submission" date="2020-11" db="EMBL/GenBank/DDBJ databases">
        <authorList>
            <person name="Tran Van P."/>
        </authorList>
    </citation>
    <scope>NUCLEOTIDE SEQUENCE</scope>
</reference>
<evidence type="ECO:0000256" key="3">
    <source>
        <dbReference type="ARBA" id="ARBA00022771"/>
    </source>
</evidence>
<sequence length="111" mass="12969">MASLALTDSSQLTAMKRPVGAIEFIEGLHVWGNDSSLNVRYIPKLLDTDQSNEFPCPKCGKVYRWMTSLSRHMRLECGQERKYHCQVCGRRFKHKHHLMDHIEVHERNSNM</sequence>
<dbReference type="InterPro" id="IPR050457">
    <property type="entry name" value="ZnFinger_BTB_dom_contain"/>
</dbReference>
<dbReference type="GO" id="GO:0000981">
    <property type="term" value="F:DNA-binding transcription factor activity, RNA polymerase II-specific"/>
    <property type="evidence" value="ECO:0007669"/>
    <property type="project" value="TreeGrafter"/>
</dbReference>
<dbReference type="EMBL" id="OC000479">
    <property type="protein sequence ID" value="CAD7257412.1"/>
    <property type="molecule type" value="Genomic_DNA"/>
</dbReference>
<evidence type="ECO:0000256" key="5">
    <source>
        <dbReference type="PROSITE-ProRule" id="PRU00042"/>
    </source>
</evidence>